<comment type="subcellular location">
    <subcellularLocation>
        <location evidence="1">Membrane</location>
        <topology evidence="1">Multi-pass membrane protein</topology>
    </subcellularLocation>
</comment>
<feature type="transmembrane region" description="Helical" evidence="6">
    <location>
        <begin position="272"/>
        <end position="294"/>
    </location>
</feature>
<keyword evidence="4 6" id="KW-1133">Transmembrane helix</keyword>
<dbReference type="RefSeq" id="WP_166931388.1">
    <property type="nucleotide sequence ID" value="NZ_BAAADD010000001.1"/>
</dbReference>
<evidence type="ECO:0000313" key="8">
    <source>
        <dbReference type="Proteomes" id="UP001499951"/>
    </source>
</evidence>
<feature type="transmembrane region" description="Helical" evidence="6">
    <location>
        <begin position="394"/>
        <end position="415"/>
    </location>
</feature>
<feature type="transmembrane region" description="Helical" evidence="6">
    <location>
        <begin position="232"/>
        <end position="251"/>
    </location>
</feature>
<sequence>MAGVTEQQPVDLKPTLGPFHLIALGIGGIIGAGIFVITGHAAAIYAGPGVIISFAIAGFGCAFTGLCYAEFASMIPVAGSAYTYTYATMGRFMAWFIGWNLVLEYLAASSTVAVGWSGYFNDFMTYIGVHIPAAFAQAPIALEGVQQHLVVTGAYFNLPAVALICLVTAVLIVGVNMSANFNNAMVLIKTTIVIIVIAVGLPHVVSALHIPAQHDSVVPLIPANTTGVFGQFGWSGVLRATGLIFFAYIGFDAVSVASQEAKNPRRDVPLGILGSLAICTVLYILMAYVLTGIADYRNLNVPHPVSMALEQSASLKWLAPFVSVGAIVGLASVVLVFLLGQSRIFYAMAKDGLFFKVFGEVHPRFKTPWKGQLITGAFAILLAGLLPIDILNPLVSIGTLLAFVVVCIGTMILRVKRPKAIRPFRTPYLWIVAPIGIFMCALMMVFLPKETWERLIVWTAIGVVIYFAYGIRQVAGAQRWHIKDAE</sequence>
<feature type="transmembrane region" description="Helical" evidence="6">
    <location>
        <begin position="371"/>
        <end position="388"/>
    </location>
</feature>
<feature type="transmembrane region" description="Helical" evidence="6">
    <location>
        <begin position="19"/>
        <end position="38"/>
    </location>
</feature>
<organism evidence="7 8">
    <name type="scientific">Rhizomicrobium electricum</name>
    <dbReference type="NCBI Taxonomy" id="480070"/>
    <lineage>
        <taxon>Bacteria</taxon>
        <taxon>Pseudomonadati</taxon>
        <taxon>Pseudomonadota</taxon>
        <taxon>Alphaproteobacteria</taxon>
        <taxon>Micropepsales</taxon>
        <taxon>Micropepsaceae</taxon>
        <taxon>Rhizomicrobium</taxon>
    </lineage>
</organism>
<comment type="caution">
    <text evidence="7">The sequence shown here is derived from an EMBL/GenBank/DDBJ whole genome shotgun (WGS) entry which is preliminary data.</text>
</comment>
<name>A0ABN1E5X1_9PROT</name>
<evidence type="ECO:0000256" key="5">
    <source>
        <dbReference type="ARBA" id="ARBA00023136"/>
    </source>
</evidence>
<feature type="transmembrane region" description="Helical" evidence="6">
    <location>
        <begin position="50"/>
        <end position="72"/>
    </location>
</feature>
<dbReference type="Pfam" id="PF13520">
    <property type="entry name" value="AA_permease_2"/>
    <property type="match status" value="1"/>
</dbReference>
<evidence type="ECO:0000256" key="6">
    <source>
        <dbReference type="SAM" id="Phobius"/>
    </source>
</evidence>
<evidence type="ECO:0000313" key="7">
    <source>
        <dbReference type="EMBL" id="GAA0559753.1"/>
    </source>
</evidence>
<keyword evidence="8" id="KW-1185">Reference proteome</keyword>
<protein>
    <submittedName>
        <fullName evidence="7">Amino acid permease</fullName>
    </submittedName>
</protein>
<proteinExistence type="predicted"/>
<dbReference type="PANTHER" id="PTHR43243">
    <property type="entry name" value="INNER MEMBRANE TRANSPORTER YGJI-RELATED"/>
    <property type="match status" value="1"/>
</dbReference>
<feature type="transmembrane region" description="Helical" evidence="6">
    <location>
        <begin position="186"/>
        <end position="212"/>
    </location>
</feature>
<keyword evidence="3 6" id="KW-0812">Transmembrane</keyword>
<keyword evidence="2" id="KW-0813">Transport</keyword>
<feature type="transmembrane region" description="Helical" evidence="6">
    <location>
        <begin position="92"/>
        <end position="116"/>
    </location>
</feature>
<dbReference type="Proteomes" id="UP001499951">
    <property type="component" value="Unassembled WGS sequence"/>
</dbReference>
<reference evidence="7 8" key="1">
    <citation type="journal article" date="2019" name="Int. J. Syst. Evol. Microbiol.">
        <title>The Global Catalogue of Microorganisms (GCM) 10K type strain sequencing project: providing services to taxonomists for standard genome sequencing and annotation.</title>
        <authorList>
            <consortium name="The Broad Institute Genomics Platform"/>
            <consortium name="The Broad Institute Genome Sequencing Center for Infectious Disease"/>
            <person name="Wu L."/>
            <person name="Ma J."/>
        </authorList>
    </citation>
    <scope>NUCLEOTIDE SEQUENCE [LARGE SCALE GENOMIC DNA]</scope>
    <source>
        <strain evidence="7 8">JCM 15089</strain>
    </source>
</reference>
<dbReference type="EMBL" id="BAAADD010000001">
    <property type="protein sequence ID" value="GAA0559753.1"/>
    <property type="molecule type" value="Genomic_DNA"/>
</dbReference>
<feature type="transmembrane region" description="Helical" evidence="6">
    <location>
        <begin position="123"/>
        <end position="142"/>
    </location>
</feature>
<keyword evidence="5 6" id="KW-0472">Membrane</keyword>
<dbReference type="PANTHER" id="PTHR43243:SF4">
    <property type="entry name" value="CATIONIC AMINO ACID TRANSPORTER 4"/>
    <property type="match status" value="1"/>
</dbReference>
<accession>A0ABN1E5X1</accession>
<evidence type="ECO:0000256" key="3">
    <source>
        <dbReference type="ARBA" id="ARBA00022692"/>
    </source>
</evidence>
<feature type="transmembrane region" description="Helical" evidence="6">
    <location>
        <begin position="154"/>
        <end position="174"/>
    </location>
</feature>
<gene>
    <name evidence="7" type="ORF">GCM10008942_05290</name>
</gene>
<dbReference type="PIRSF" id="PIRSF006060">
    <property type="entry name" value="AA_transporter"/>
    <property type="match status" value="1"/>
</dbReference>
<feature type="transmembrane region" description="Helical" evidence="6">
    <location>
        <begin position="452"/>
        <end position="471"/>
    </location>
</feature>
<evidence type="ECO:0000256" key="4">
    <source>
        <dbReference type="ARBA" id="ARBA00022989"/>
    </source>
</evidence>
<evidence type="ECO:0000256" key="1">
    <source>
        <dbReference type="ARBA" id="ARBA00004141"/>
    </source>
</evidence>
<feature type="transmembrane region" description="Helical" evidence="6">
    <location>
        <begin position="427"/>
        <end position="446"/>
    </location>
</feature>
<feature type="transmembrane region" description="Helical" evidence="6">
    <location>
        <begin position="317"/>
        <end position="340"/>
    </location>
</feature>
<dbReference type="Gene3D" id="1.20.1740.10">
    <property type="entry name" value="Amino acid/polyamine transporter I"/>
    <property type="match status" value="1"/>
</dbReference>
<evidence type="ECO:0000256" key="2">
    <source>
        <dbReference type="ARBA" id="ARBA00022448"/>
    </source>
</evidence>
<dbReference type="InterPro" id="IPR002293">
    <property type="entry name" value="AA/rel_permease1"/>
</dbReference>